<evidence type="ECO:0000313" key="3">
    <source>
        <dbReference type="Proteomes" id="UP000250235"/>
    </source>
</evidence>
<protein>
    <submittedName>
        <fullName evidence="2">Uncharacterized protein</fullName>
    </submittedName>
</protein>
<organism evidence="2 3">
    <name type="scientific">Dorcoceras hygrometricum</name>
    <dbReference type="NCBI Taxonomy" id="472368"/>
    <lineage>
        <taxon>Eukaryota</taxon>
        <taxon>Viridiplantae</taxon>
        <taxon>Streptophyta</taxon>
        <taxon>Embryophyta</taxon>
        <taxon>Tracheophyta</taxon>
        <taxon>Spermatophyta</taxon>
        <taxon>Magnoliopsida</taxon>
        <taxon>eudicotyledons</taxon>
        <taxon>Gunneridae</taxon>
        <taxon>Pentapetalae</taxon>
        <taxon>asterids</taxon>
        <taxon>lamiids</taxon>
        <taxon>Lamiales</taxon>
        <taxon>Gesneriaceae</taxon>
        <taxon>Didymocarpoideae</taxon>
        <taxon>Trichosporeae</taxon>
        <taxon>Loxocarpinae</taxon>
        <taxon>Dorcoceras</taxon>
    </lineage>
</organism>
<feature type="region of interest" description="Disordered" evidence="1">
    <location>
        <begin position="1"/>
        <end position="23"/>
    </location>
</feature>
<accession>A0A2Z7ATW5</accession>
<evidence type="ECO:0000313" key="2">
    <source>
        <dbReference type="EMBL" id="KZV22859.1"/>
    </source>
</evidence>
<dbReference type="EMBL" id="KV014034">
    <property type="protein sequence ID" value="KZV22859.1"/>
    <property type="molecule type" value="Genomic_DNA"/>
</dbReference>
<dbReference type="AlphaFoldDB" id="A0A2Z7ATW5"/>
<keyword evidence="3" id="KW-1185">Reference proteome</keyword>
<name>A0A2Z7ATW5_9LAMI</name>
<proteinExistence type="predicted"/>
<evidence type="ECO:0000256" key="1">
    <source>
        <dbReference type="SAM" id="MobiDB-lite"/>
    </source>
</evidence>
<reference evidence="2 3" key="1">
    <citation type="journal article" date="2015" name="Proc. Natl. Acad. Sci. U.S.A.">
        <title>The resurrection genome of Boea hygrometrica: A blueprint for survival of dehydration.</title>
        <authorList>
            <person name="Xiao L."/>
            <person name="Yang G."/>
            <person name="Zhang L."/>
            <person name="Yang X."/>
            <person name="Zhao S."/>
            <person name="Ji Z."/>
            <person name="Zhou Q."/>
            <person name="Hu M."/>
            <person name="Wang Y."/>
            <person name="Chen M."/>
            <person name="Xu Y."/>
            <person name="Jin H."/>
            <person name="Xiao X."/>
            <person name="Hu G."/>
            <person name="Bao F."/>
            <person name="Hu Y."/>
            <person name="Wan P."/>
            <person name="Li L."/>
            <person name="Deng X."/>
            <person name="Kuang T."/>
            <person name="Xiang C."/>
            <person name="Zhu J.K."/>
            <person name="Oliver M.J."/>
            <person name="He Y."/>
        </authorList>
    </citation>
    <scope>NUCLEOTIDE SEQUENCE [LARGE SCALE GENOMIC DNA]</scope>
    <source>
        <strain evidence="3">cv. XS01</strain>
    </source>
</reference>
<sequence>MLPRTSQNNHRNDGKSPKKLTAEQCSRVRKIRNERLEIFAKYGIDTTIRRPSLPINSTCYDWESITIIVHRQPVDTNKFSQTSRRKNQQLIYTTIAKMTNDWFSKRRRTNLLKRRRILNQQLGIQSQDKTTQRFSLFAGSSRKLKTQRCNYFERRRSTDVIQSQTLAKYKQQVIASKLTRSWTPSRNNETTTHTL</sequence>
<gene>
    <name evidence="2" type="ORF">F511_27538</name>
</gene>
<dbReference type="Proteomes" id="UP000250235">
    <property type="component" value="Unassembled WGS sequence"/>
</dbReference>